<feature type="transmembrane region" description="Helical" evidence="2">
    <location>
        <begin position="88"/>
        <end position="108"/>
    </location>
</feature>
<feature type="transmembrane region" description="Helical" evidence="2">
    <location>
        <begin position="62"/>
        <end position="82"/>
    </location>
</feature>
<feature type="region of interest" description="Disordered" evidence="1">
    <location>
        <begin position="1"/>
        <end position="56"/>
    </location>
</feature>
<evidence type="ECO:0000313" key="3">
    <source>
        <dbReference type="EMBL" id="MTD15200.1"/>
    </source>
</evidence>
<gene>
    <name evidence="3" type="ORF">GIS00_14750</name>
</gene>
<evidence type="ECO:0000313" key="4">
    <source>
        <dbReference type="Proteomes" id="UP000460221"/>
    </source>
</evidence>
<keyword evidence="2" id="KW-0812">Transmembrane</keyword>
<sequence>MQPTQQQPPFQANPQHQQPAPGQHPQQGYPQQPGQFPYPQPGQPQPGQAGQWQPQPAASSQLPMIAGVAGVVLLALGMAIPFDSSAAWATQLAWSIFAIVAALLAVAGSMFRGSNPRTPWMVTAAGGVAVVAHWVFVVLPGISTNQGLVMTLGAAAVAAGVWFSPLRPR</sequence>
<evidence type="ECO:0000256" key="1">
    <source>
        <dbReference type="SAM" id="MobiDB-lite"/>
    </source>
</evidence>
<accession>A0A7K1FMA7</accession>
<proteinExistence type="predicted"/>
<name>A0A7K1FMA7_9ACTN</name>
<protein>
    <submittedName>
        <fullName evidence="3">Uncharacterized protein</fullName>
    </submittedName>
</protein>
<dbReference type="Proteomes" id="UP000460221">
    <property type="component" value="Unassembled WGS sequence"/>
</dbReference>
<comment type="caution">
    <text evidence="3">The sequence shown here is derived from an EMBL/GenBank/DDBJ whole genome shotgun (WGS) entry which is preliminary data.</text>
</comment>
<dbReference type="RefSeq" id="WP_154769153.1">
    <property type="nucleotide sequence ID" value="NZ_WLYK01000005.1"/>
</dbReference>
<keyword evidence="2" id="KW-0472">Membrane</keyword>
<organism evidence="3 4">
    <name type="scientific">Nakamurella alba</name>
    <dbReference type="NCBI Taxonomy" id="2665158"/>
    <lineage>
        <taxon>Bacteria</taxon>
        <taxon>Bacillati</taxon>
        <taxon>Actinomycetota</taxon>
        <taxon>Actinomycetes</taxon>
        <taxon>Nakamurellales</taxon>
        <taxon>Nakamurellaceae</taxon>
        <taxon>Nakamurella</taxon>
    </lineage>
</organism>
<keyword evidence="2" id="KW-1133">Transmembrane helix</keyword>
<dbReference type="AlphaFoldDB" id="A0A7K1FMA7"/>
<evidence type="ECO:0000256" key="2">
    <source>
        <dbReference type="SAM" id="Phobius"/>
    </source>
</evidence>
<reference evidence="3 4" key="1">
    <citation type="submission" date="2019-11" db="EMBL/GenBank/DDBJ databases">
        <authorList>
            <person name="Jiang L.-Q."/>
        </authorList>
    </citation>
    <scope>NUCLEOTIDE SEQUENCE [LARGE SCALE GENOMIC DNA]</scope>
    <source>
        <strain evidence="3 4">YIM 132087</strain>
    </source>
</reference>
<feature type="compositionally biased region" description="Low complexity" evidence="1">
    <location>
        <begin position="1"/>
        <end position="35"/>
    </location>
</feature>
<dbReference type="SUPFAM" id="SSF81995">
    <property type="entry name" value="beta-sandwich domain of Sec23/24"/>
    <property type="match status" value="1"/>
</dbReference>
<feature type="transmembrane region" description="Helical" evidence="2">
    <location>
        <begin position="148"/>
        <end position="166"/>
    </location>
</feature>
<keyword evidence="4" id="KW-1185">Reference proteome</keyword>
<feature type="compositionally biased region" description="Low complexity" evidence="1">
    <location>
        <begin position="45"/>
        <end position="56"/>
    </location>
</feature>
<feature type="transmembrane region" description="Helical" evidence="2">
    <location>
        <begin position="120"/>
        <end position="142"/>
    </location>
</feature>
<dbReference type="EMBL" id="WLYK01000005">
    <property type="protein sequence ID" value="MTD15200.1"/>
    <property type="molecule type" value="Genomic_DNA"/>
</dbReference>